<gene>
    <name evidence="2" type="ORF">SAMN04488516_11032</name>
</gene>
<dbReference type="Proteomes" id="UP000199602">
    <property type="component" value="Unassembled WGS sequence"/>
</dbReference>
<dbReference type="AlphaFoldDB" id="A0A1H0F1B7"/>
<dbReference type="GO" id="GO:0016779">
    <property type="term" value="F:nucleotidyltransferase activity"/>
    <property type="evidence" value="ECO:0007669"/>
    <property type="project" value="InterPro"/>
</dbReference>
<reference evidence="2 3" key="1">
    <citation type="submission" date="2016-10" db="EMBL/GenBank/DDBJ databases">
        <authorList>
            <person name="de Groot N.N."/>
        </authorList>
    </citation>
    <scope>NUCLEOTIDE SEQUENCE [LARGE SCALE GENOMIC DNA]</scope>
    <source>
        <strain evidence="2 3">DSM 15269</strain>
    </source>
</reference>
<name>A0A1H0F1B7_9BACT</name>
<organism evidence="2 3">
    <name type="scientific">Desulfonauticus submarinus</name>
    <dbReference type="NCBI Taxonomy" id="206665"/>
    <lineage>
        <taxon>Bacteria</taxon>
        <taxon>Pseudomonadati</taxon>
        <taxon>Thermodesulfobacteriota</taxon>
        <taxon>Desulfovibrionia</taxon>
        <taxon>Desulfovibrionales</taxon>
        <taxon>Desulfonauticaceae</taxon>
        <taxon>Desulfonauticus</taxon>
    </lineage>
</organism>
<keyword evidence="3" id="KW-1185">Reference proteome</keyword>
<protein>
    <submittedName>
        <fullName evidence="2">Nucleotidyltransferase domain-containing protein</fullName>
    </submittedName>
</protein>
<dbReference type="STRING" id="206665.SAMN04488516_11032"/>
<accession>A0A1H0F1B7</accession>
<dbReference type="SUPFAM" id="SSF81301">
    <property type="entry name" value="Nucleotidyltransferase"/>
    <property type="match status" value="1"/>
</dbReference>
<dbReference type="CDD" id="cd05403">
    <property type="entry name" value="NT_KNTase_like"/>
    <property type="match status" value="1"/>
</dbReference>
<feature type="domain" description="Polymerase nucleotidyl transferase" evidence="1">
    <location>
        <begin position="14"/>
        <end position="99"/>
    </location>
</feature>
<keyword evidence="2" id="KW-0808">Transferase</keyword>
<dbReference type="RefSeq" id="WP_092065886.1">
    <property type="nucleotide sequence ID" value="NZ_FNIN01000010.1"/>
</dbReference>
<dbReference type="OrthoDB" id="5471820at2"/>
<dbReference type="EMBL" id="FNIN01000010">
    <property type="protein sequence ID" value="SDN88363.1"/>
    <property type="molecule type" value="Genomic_DNA"/>
</dbReference>
<dbReference type="Gene3D" id="3.30.460.10">
    <property type="entry name" value="Beta Polymerase, domain 2"/>
    <property type="match status" value="1"/>
</dbReference>
<dbReference type="InterPro" id="IPR043519">
    <property type="entry name" value="NT_sf"/>
</dbReference>
<evidence type="ECO:0000313" key="3">
    <source>
        <dbReference type="Proteomes" id="UP000199602"/>
    </source>
</evidence>
<dbReference type="PANTHER" id="PTHR43449">
    <property type="entry name" value="NUCLEOTIDYLTRANSFERASE"/>
    <property type="match status" value="1"/>
</dbReference>
<evidence type="ECO:0000313" key="2">
    <source>
        <dbReference type="EMBL" id="SDN88363.1"/>
    </source>
</evidence>
<proteinExistence type="predicted"/>
<dbReference type="Pfam" id="PF01909">
    <property type="entry name" value="NTP_transf_2"/>
    <property type="match status" value="1"/>
</dbReference>
<dbReference type="PANTHER" id="PTHR43449:SF1">
    <property type="entry name" value="POLYMERASE BETA NUCLEOTIDYLTRANSFERASE DOMAIN-CONTAINING PROTEIN"/>
    <property type="match status" value="1"/>
</dbReference>
<dbReference type="InterPro" id="IPR002934">
    <property type="entry name" value="Polymerase_NTP_transf_dom"/>
</dbReference>
<sequence length="112" mass="13014">MATIPNKIKNIIFEFINELEKNNIPIDEIFLFGSYAKGNYTPESDIDLLIVSPIFQGDIIEDKKKIRKYILKISSYLEIIPCSRKEFQKKNPFIKEITKKGLKITPSNTTFQ</sequence>
<evidence type="ECO:0000259" key="1">
    <source>
        <dbReference type="Pfam" id="PF01909"/>
    </source>
</evidence>